<feature type="binding site" evidence="8">
    <location>
        <begin position="49"/>
        <end position="50"/>
    </location>
    <ligand>
        <name>NAD(+)</name>
        <dbReference type="ChEBI" id="CHEBI:57540"/>
    </ligand>
</feature>
<evidence type="ECO:0000313" key="10">
    <source>
        <dbReference type="Proteomes" id="UP000439550"/>
    </source>
</evidence>
<dbReference type="Proteomes" id="UP000439550">
    <property type="component" value="Unassembled WGS sequence"/>
</dbReference>
<dbReference type="NCBIfam" id="NF003424">
    <property type="entry name" value="PRK04885.1"/>
    <property type="match status" value="1"/>
</dbReference>
<dbReference type="GO" id="GO:0006741">
    <property type="term" value="P:NADP+ biosynthetic process"/>
    <property type="evidence" value="ECO:0007669"/>
    <property type="project" value="UniProtKB-UniRule"/>
</dbReference>
<keyword evidence="4 8" id="KW-0067">ATP-binding</keyword>
<reference evidence="9 10" key="1">
    <citation type="submission" date="2019-10" db="EMBL/GenBank/DDBJ databases">
        <authorList>
            <person name="Dong K."/>
        </authorList>
    </citation>
    <scope>NUCLEOTIDE SEQUENCE [LARGE SCALE GENOMIC DNA]</scope>
    <source>
        <strain evidence="9 10">DSM 28960</strain>
    </source>
</reference>
<dbReference type="GO" id="GO:0003951">
    <property type="term" value="F:NAD+ kinase activity"/>
    <property type="evidence" value="ECO:0007669"/>
    <property type="project" value="UniProtKB-UniRule"/>
</dbReference>
<evidence type="ECO:0000256" key="7">
    <source>
        <dbReference type="ARBA" id="ARBA00047925"/>
    </source>
</evidence>
<dbReference type="PANTHER" id="PTHR20275">
    <property type="entry name" value="NAD KINASE"/>
    <property type="match status" value="1"/>
</dbReference>
<dbReference type="GO" id="GO:0046872">
    <property type="term" value="F:metal ion binding"/>
    <property type="evidence" value="ECO:0007669"/>
    <property type="project" value="UniProtKB-UniRule"/>
</dbReference>
<dbReference type="Pfam" id="PF20143">
    <property type="entry name" value="NAD_kinase_C"/>
    <property type="match status" value="1"/>
</dbReference>
<dbReference type="GO" id="GO:0005737">
    <property type="term" value="C:cytoplasm"/>
    <property type="evidence" value="ECO:0007669"/>
    <property type="project" value="UniProtKB-SubCell"/>
</dbReference>
<keyword evidence="2 8" id="KW-0547">Nucleotide-binding</keyword>
<feature type="binding site" evidence="8">
    <location>
        <position position="54"/>
    </location>
    <ligand>
        <name>NAD(+)</name>
        <dbReference type="ChEBI" id="CHEBI:57540"/>
    </ligand>
</feature>
<dbReference type="Gene3D" id="2.60.200.30">
    <property type="entry name" value="Probable inorganic polyphosphate/atp-NAD kinase, domain 2"/>
    <property type="match status" value="1"/>
</dbReference>
<keyword evidence="1 8" id="KW-0808">Transferase</keyword>
<proteinExistence type="inferred from homology"/>
<evidence type="ECO:0000256" key="5">
    <source>
        <dbReference type="ARBA" id="ARBA00022857"/>
    </source>
</evidence>
<protein>
    <recommendedName>
        <fullName evidence="8">NAD kinase</fullName>
        <ecNumber evidence="8">2.7.1.23</ecNumber>
    </recommendedName>
    <alternativeName>
        <fullName evidence="8">ATP-dependent NAD kinase</fullName>
    </alternativeName>
</protein>
<name>A0A7X1Z6P8_9LACT</name>
<feature type="binding site" evidence="8">
    <location>
        <position position="189"/>
    </location>
    <ligand>
        <name>NAD(+)</name>
        <dbReference type="ChEBI" id="CHEBI:57540"/>
    </ligand>
</feature>
<gene>
    <name evidence="8" type="primary">nadK</name>
    <name evidence="9" type="ORF">GHI93_01635</name>
</gene>
<evidence type="ECO:0000256" key="3">
    <source>
        <dbReference type="ARBA" id="ARBA00022777"/>
    </source>
</evidence>
<dbReference type="HAMAP" id="MF_00361">
    <property type="entry name" value="NAD_kinase"/>
    <property type="match status" value="1"/>
</dbReference>
<comment type="catalytic activity">
    <reaction evidence="7 8">
        <text>NAD(+) + ATP = ADP + NADP(+) + H(+)</text>
        <dbReference type="Rhea" id="RHEA:18629"/>
        <dbReference type="ChEBI" id="CHEBI:15378"/>
        <dbReference type="ChEBI" id="CHEBI:30616"/>
        <dbReference type="ChEBI" id="CHEBI:57540"/>
        <dbReference type="ChEBI" id="CHEBI:58349"/>
        <dbReference type="ChEBI" id="CHEBI:456216"/>
        <dbReference type="EC" id="2.7.1.23"/>
    </reaction>
</comment>
<keyword evidence="6 8" id="KW-0520">NAD</keyword>
<dbReference type="Gene3D" id="3.40.50.10330">
    <property type="entry name" value="Probable inorganic polyphosphate/atp-NAD kinase, domain 1"/>
    <property type="match status" value="1"/>
</dbReference>
<dbReference type="SUPFAM" id="SSF111331">
    <property type="entry name" value="NAD kinase/diacylglycerol kinase-like"/>
    <property type="match status" value="1"/>
</dbReference>
<evidence type="ECO:0000313" key="9">
    <source>
        <dbReference type="EMBL" id="MQW38651.1"/>
    </source>
</evidence>
<feature type="binding site" evidence="8">
    <location>
        <position position="154"/>
    </location>
    <ligand>
        <name>NAD(+)</name>
        <dbReference type="ChEBI" id="CHEBI:57540"/>
    </ligand>
</feature>
<comment type="function">
    <text evidence="8">Involved in the regulation of the intracellular balance of NAD and NADP, and is a key enzyme in the biosynthesis of NADP. Catalyzes specifically the phosphorylation on 2'-hydroxyl of the adenosine moiety of NAD to yield NADP.</text>
</comment>
<dbReference type="GO" id="GO:0005524">
    <property type="term" value="F:ATP binding"/>
    <property type="evidence" value="ECO:0007669"/>
    <property type="project" value="UniProtKB-KW"/>
</dbReference>
<evidence type="ECO:0000256" key="1">
    <source>
        <dbReference type="ARBA" id="ARBA00022679"/>
    </source>
</evidence>
<comment type="similarity">
    <text evidence="8">Belongs to the NAD kinase family.</text>
</comment>
<evidence type="ECO:0000256" key="4">
    <source>
        <dbReference type="ARBA" id="ARBA00022840"/>
    </source>
</evidence>
<dbReference type="AlphaFoldDB" id="A0A7X1Z6P8"/>
<keyword evidence="10" id="KW-1185">Reference proteome</keyword>
<organism evidence="9 10">
    <name type="scientific">Lactococcus hircilactis</name>
    <dbReference type="NCBI Taxonomy" id="1494462"/>
    <lineage>
        <taxon>Bacteria</taxon>
        <taxon>Bacillati</taxon>
        <taxon>Bacillota</taxon>
        <taxon>Bacilli</taxon>
        <taxon>Lactobacillales</taxon>
        <taxon>Streptococcaceae</taxon>
        <taxon>Lactococcus</taxon>
    </lineage>
</organism>
<sequence>MNFGKKIWVIGNSSEKSQKTVTALKKLLKVEHFIFDDINPEIVVSVGGDGTLLRAMHMYESQLDRVRFLGVHTGHLGFYTDFTDHELFEVVQALKNENFREAVHYPLVKVKVSFDDGYQIVRHVLNESTIRRASKTMLGDVQISGELFERFRGDGLSISTPTGSTAYNKSIGGAVMHPRVEAMQIAEIASLNNRVYRTLGSPMIVAKKDTITVIPAAEDDYSLTFDQLSFEYKNIKTIEYSMDGATIAFANCAHTPFWERVKTSFIGEVE</sequence>
<dbReference type="PANTHER" id="PTHR20275:SF0">
    <property type="entry name" value="NAD KINASE"/>
    <property type="match status" value="1"/>
</dbReference>
<comment type="subcellular location">
    <subcellularLocation>
        <location evidence="8">Cytoplasm</location>
    </subcellularLocation>
</comment>
<dbReference type="InterPro" id="IPR002504">
    <property type="entry name" value="NADK"/>
</dbReference>
<comment type="caution">
    <text evidence="9">The sequence shown here is derived from an EMBL/GenBank/DDBJ whole genome shotgun (WGS) entry which is preliminary data.</text>
</comment>
<accession>A0A7X1Z6P8</accession>
<feature type="binding site" evidence="8">
    <location>
        <begin position="165"/>
        <end position="170"/>
    </location>
    <ligand>
        <name>NAD(+)</name>
        <dbReference type="ChEBI" id="CHEBI:57540"/>
    </ligand>
</feature>
<dbReference type="InterPro" id="IPR016064">
    <property type="entry name" value="NAD/diacylglycerol_kinase_sf"/>
</dbReference>
<evidence type="ECO:0000256" key="2">
    <source>
        <dbReference type="ARBA" id="ARBA00022741"/>
    </source>
</evidence>
<dbReference type="OrthoDB" id="9774737at2"/>
<dbReference type="EC" id="2.7.1.23" evidence="8"/>
<dbReference type="InterPro" id="IPR017437">
    <property type="entry name" value="ATP-NAD_kinase_PpnK-typ_C"/>
</dbReference>
<comment type="caution">
    <text evidence="8">Lacks conserved residue(s) required for the propagation of feature annotation.</text>
</comment>
<feature type="active site" description="Proton acceptor" evidence="8">
    <location>
        <position position="49"/>
    </location>
</feature>
<keyword evidence="5 8" id="KW-0521">NADP</keyword>
<feature type="binding site" evidence="8">
    <location>
        <position position="152"/>
    </location>
    <ligand>
        <name>NAD(+)</name>
        <dbReference type="ChEBI" id="CHEBI:57540"/>
    </ligand>
</feature>
<keyword evidence="8" id="KW-0963">Cytoplasm</keyword>
<feature type="binding site" evidence="8">
    <location>
        <begin position="126"/>
        <end position="127"/>
    </location>
    <ligand>
        <name>NAD(+)</name>
        <dbReference type="ChEBI" id="CHEBI:57540"/>
    </ligand>
</feature>
<dbReference type="GO" id="GO:0051287">
    <property type="term" value="F:NAD binding"/>
    <property type="evidence" value="ECO:0007669"/>
    <property type="project" value="UniProtKB-ARBA"/>
</dbReference>
<dbReference type="RefSeq" id="WP_153494990.1">
    <property type="nucleotide sequence ID" value="NZ_CAXYUY010000030.1"/>
</dbReference>
<dbReference type="Pfam" id="PF01513">
    <property type="entry name" value="NAD_kinase"/>
    <property type="match status" value="1"/>
</dbReference>
<dbReference type="InterPro" id="IPR017438">
    <property type="entry name" value="ATP-NAD_kinase_N"/>
</dbReference>
<keyword evidence="3 8" id="KW-0418">Kinase</keyword>
<comment type="cofactor">
    <cofactor evidence="8">
        <name>a divalent metal cation</name>
        <dbReference type="ChEBI" id="CHEBI:60240"/>
    </cofactor>
</comment>
<dbReference type="EMBL" id="WITJ01000002">
    <property type="protein sequence ID" value="MQW38651.1"/>
    <property type="molecule type" value="Genomic_DNA"/>
</dbReference>
<evidence type="ECO:0000256" key="8">
    <source>
        <dbReference type="HAMAP-Rule" id="MF_00361"/>
    </source>
</evidence>
<dbReference type="GO" id="GO:0019674">
    <property type="term" value="P:NAD+ metabolic process"/>
    <property type="evidence" value="ECO:0007669"/>
    <property type="project" value="InterPro"/>
</dbReference>
<evidence type="ECO:0000256" key="6">
    <source>
        <dbReference type="ARBA" id="ARBA00023027"/>
    </source>
</evidence>